<evidence type="ECO:0000313" key="1">
    <source>
        <dbReference type="EMBL" id="KAF2475406.1"/>
    </source>
</evidence>
<comment type="caution">
    <text evidence="1">The sequence shown here is derived from an EMBL/GenBank/DDBJ whole genome shotgun (WGS) entry which is preliminary data.</text>
</comment>
<accession>A0ACB6R8C2</accession>
<reference evidence="1" key="1">
    <citation type="journal article" date="2020" name="Stud. Mycol.">
        <title>101 Dothideomycetes genomes: a test case for predicting lifestyles and emergence of pathogens.</title>
        <authorList>
            <person name="Haridas S."/>
            <person name="Albert R."/>
            <person name="Binder M."/>
            <person name="Bloem J."/>
            <person name="Labutti K."/>
            <person name="Salamov A."/>
            <person name="Andreopoulos B."/>
            <person name="Baker S."/>
            <person name="Barry K."/>
            <person name="Bills G."/>
            <person name="Bluhm B."/>
            <person name="Cannon C."/>
            <person name="Castanera R."/>
            <person name="Culley D."/>
            <person name="Daum C."/>
            <person name="Ezra D."/>
            <person name="Gonzalez J."/>
            <person name="Henrissat B."/>
            <person name="Kuo A."/>
            <person name="Liang C."/>
            <person name="Lipzen A."/>
            <person name="Lutzoni F."/>
            <person name="Magnuson J."/>
            <person name="Mondo S."/>
            <person name="Nolan M."/>
            <person name="Ohm R."/>
            <person name="Pangilinan J."/>
            <person name="Park H.-J."/>
            <person name="Ramirez L."/>
            <person name="Alfaro M."/>
            <person name="Sun H."/>
            <person name="Tritt A."/>
            <person name="Yoshinaga Y."/>
            <person name="Zwiers L.-H."/>
            <person name="Turgeon B."/>
            <person name="Goodwin S."/>
            <person name="Spatafora J."/>
            <person name="Crous P."/>
            <person name="Grigoriev I."/>
        </authorList>
    </citation>
    <scope>NUCLEOTIDE SEQUENCE</scope>
    <source>
        <strain evidence="1">ATCC 200398</strain>
    </source>
</reference>
<dbReference type="EMBL" id="MU003496">
    <property type="protein sequence ID" value="KAF2475406.1"/>
    <property type="molecule type" value="Genomic_DNA"/>
</dbReference>
<name>A0ACB6R8C2_9PLEO</name>
<evidence type="ECO:0000313" key="2">
    <source>
        <dbReference type="Proteomes" id="UP000799755"/>
    </source>
</evidence>
<protein>
    <submittedName>
        <fullName evidence="1">Uncharacterized protein</fullName>
    </submittedName>
</protein>
<feature type="non-terminal residue" evidence="1">
    <location>
        <position position="214"/>
    </location>
</feature>
<gene>
    <name evidence="1" type="ORF">BDR25DRAFT_201735</name>
</gene>
<sequence>YLLPIPILIFYSLSLTGCVSTSPGISNIFTVKLQRFNETSSLLSEVRLGYFGVCASVSNGLSCSPSSGKSVDALFSSLIGPNSNTTSNLSDDSRHVLSMALDIQSKIIIYLLAVAGVLFAISLFFISLLKGHFRMAGIENVNAGKRIQMLRKVSMMTMWGSVAFALASAISINQATSAMEFITRVDSSSSIEITAGKTLNILQWLLFAFSTLFA</sequence>
<proteinExistence type="predicted"/>
<organism evidence="1 2">
    <name type="scientific">Lindgomyces ingoldianus</name>
    <dbReference type="NCBI Taxonomy" id="673940"/>
    <lineage>
        <taxon>Eukaryota</taxon>
        <taxon>Fungi</taxon>
        <taxon>Dikarya</taxon>
        <taxon>Ascomycota</taxon>
        <taxon>Pezizomycotina</taxon>
        <taxon>Dothideomycetes</taxon>
        <taxon>Pleosporomycetidae</taxon>
        <taxon>Pleosporales</taxon>
        <taxon>Lindgomycetaceae</taxon>
        <taxon>Lindgomyces</taxon>
    </lineage>
</organism>
<feature type="non-terminal residue" evidence="1">
    <location>
        <position position="1"/>
    </location>
</feature>
<keyword evidence="2" id="KW-1185">Reference proteome</keyword>
<dbReference type="Proteomes" id="UP000799755">
    <property type="component" value="Unassembled WGS sequence"/>
</dbReference>